<comment type="caution">
    <text evidence="1">The sequence shown here is derived from an EMBL/GenBank/DDBJ whole genome shotgun (WGS) entry which is preliminary data.</text>
</comment>
<dbReference type="AlphaFoldDB" id="A0A561EN00"/>
<proteinExistence type="predicted"/>
<protein>
    <submittedName>
        <fullName evidence="1">Uncharacterized protein</fullName>
    </submittedName>
</protein>
<dbReference type="Proteomes" id="UP000318416">
    <property type="component" value="Unassembled WGS sequence"/>
</dbReference>
<evidence type="ECO:0000313" key="2">
    <source>
        <dbReference type="Proteomes" id="UP000318416"/>
    </source>
</evidence>
<evidence type="ECO:0000313" key="1">
    <source>
        <dbReference type="EMBL" id="TWE16995.1"/>
    </source>
</evidence>
<accession>A0A561EN00</accession>
<reference evidence="1 2" key="1">
    <citation type="submission" date="2019-06" db="EMBL/GenBank/DDBJ databases">
        <title>Sequencing the genomes of 1000 actinobacteria strains.</title>
        <authorList>
            <person name="Klenk H.-P."/>
        </authorList>
    </citation>
    <scope>NUCLEOTIDE SEQUENCE [LARGE SCALE GENOMIC DNA]</scope>
    <source>
        <strain evidence="1 2">DSM 41649</strain>
    </source>
</reference>
<organism evidence="1 2">
    <name type="scientific">Kitasatospora atroaurantiaca</name>
    <dbReference type="NCBI Taxonomy" id="285545"/>
    <lineage>
        <taxon>Bacteria</taxon>
        <taxon>Bacillati</taxon>
        <taxon>Actinomycetota</taxon>
        <taxon>Actinomycetes</taxon>
        <taxon>Kitasatosporales</taxon>
        <taxon>Streptomycetaceae</taxon>
        <taxon>Kitasatospora</taxon>
    </lineage>
</organism>
<keyword evidence="2" id="KW-1185">Reference proteome</keyword>
<dbReference type="EMBL" id="VIVR01000001">
    <property type="protein sequence ID" value="TWE16995.1"/>
    <property type="molecule type" value="Genomic_DNA"/>
</dbReference>
<gene>
    <name evidence="1" type="ORF">FB465_1992</name>
</gene>
<name>A0A561EN00_9ACTN</name>
<sequence length="33" mass="3716">MLVIFFDIVRHLSHFPNSLGWAVDASCVHGLSF</sequence>